<dbReference type="GeneID" id="111599995"/>
<keyword evidence="2" id="KW-0964">Secreted</keyword>
<evidence type="ECO:0000259" key="7">
    <source>
        <dbReference type="PROSITE" id="PS50279"/>
    </source>
</evidence>
<evidence type="ECO:0000256" key="2">
    <source>
        <dbReference type="ARBA" id="ARBA00022525"/>
    </source>
</evidence>
<dbReference type="OrthoDB" id="7870222at2759"/>
<evidence type="ECO:0000313" key="8">
    <source>
        <dbReference type="Proteomes" id="UP000504633"/>
    </source>
</evidence>
<dbReference type="RefSeq" id="XP_023171662.1">
    <property type="nucleotide sequence ID" value="XM_023315894.1"/>
</dbReference>
<sequence>MSCFWLLLLLTALAVADWPNRDEGSDACSQLPEYGTCRSHIRMWYFNRYSRRCQPFDYSACGGNLNRFFSRNECIQHCSLTRRPNPNLLE</sequence>
<dbReference type="SMART" id="SM00131">
    <property type="entry name" value="KU"/>
    <property type="match status" value="1"/>
</dbReference>
<evidence type="ECO:0000313" key="9">
    <source>
        <dbReference type="RefSeq" id="XP_023171662.1"/>
    </source>
</evidence>
<dbReference type="Proteomes" id="UP000504633">
    <property type="component" value="Unplaced"/>
</dbReference>
<dbReference type="KEGG" id="dhe:111599995"/>
<keyword evidence="8" id="KW-1185">Reference proteome</keyword>
<evidence type="ECO:0000256" key="5">
    <source>
        <dbReference type="ARBA" id="ARBA00023157"/>
    </source>
</evidence>
<dbReference type="FunFam" id="4.10.410.10:FF:000020">
    <property type="entry name" value="Collagen, type VI, alpha 3"/>
    <property type="match status" value="1"/>
</dbReference>
<keyword evidence="4 9" id="KW-0722">Serine protease inhibitor</keyword>
<dbReference type="PRINTS" id="PR00759">
    <property type="entry name" value="BASICPTASE"/>
</dbReference>
<dbReference type="Gene3D" id="4.10.410.10">
    <property type="entry name" value="Pancreatic trypsin inhibitor Kunitz domain"/>
    <property type="match status" value="1"/>
</dbReference>
<dbReference type="SUPFAM" id="SSF57362">
    <property type="entry name" value="BPTI-like"/>
    <property type="match status" value="1"/>
</dbReference>
<dbReference type="PROSITE" id="PS50279">
    <property type="entry name" value="BPTI_KUNITZ_2"/>
    <property type="match status" value="1"/>
</dbReference>
<dbReference type="InterPro" id="IPR002223">
    <property type="entry name" value="Kunitz_BPTI"/>
</dbReference>
<comment type="subcellular location">
    <subcellularLocation>
        <location evidence="1">Secreted</location>
    </subcellularLocation>
</comment>
<evidence type="ECO:0000256" key="1">
    <source>
        <dbReference type="ARBA" id="ARBA00004613"/>
    </source>
</evidence>
<dbReference type="InterPro" id="IPR050098">
    <property type="entry name" value="TFPI/VKTCI-like"/>
</dbReference>
<name>A0A6J1LWM1_DROHY</name>
<feature type="signal peptide" evidence="6">
    <location>
        <begin position="1"/>
        <end position="16"/>
    </location>
</feature>
<keyword evidence="6" id="KW-0732">Signal</keyword>
<dbReference type="Pfam" id="PF00014">
    <property type="entry name" value="Kunitz_BPTI"/>
    <property type="match status" value="1"/>
</dbReference>
<feature type="chain" id="PRO_5026752053" evidence="6">
    <location>
        <begin position="17"/>
        <end position="90"/>
    </location>
</feature>
<protein>
    <submittedName>
        <fullName evidence="9">Kunitz-type serine protease inhibitor 2-like</fullName>
    </submittedName>
</protein>
<accession>A0A6J1LWM1</accession>
<gene>
    <name evidence="9" type="primary">LOC111599995</name>
</gene>
<dbReference type="PANTHER" id="PTHR10083">
    <property type="entry name" value="KUNITZ-TYPE PROTEASE INHIBITOR-RELATED"/>
    <property type="match status" value="1"/>
</dbReference>
<keyword evidence="3 9" id="KW-0646">Protease inhibitor</keyword>
<dbReference type="CDD" id="cd00109">
    <property type="entry name" value="Kunitz-type"/>
    <property type="match status" value="1"/>
</dbReference>
<dbReference type="InterPro" id="IPR036880">
    <property type="entry name" value="Kunitz_BPTI_sf"/>
</dbReference>
<dbReference type="GO" id="GO:0004867">
    <property type="term" value="F:serine-type endopeptidase inhibitor activity"/>
    <property type="evidence" value="ECO:0007669"/>
    <property type="project" value="UniProtKB-KW"/>
</dbReference>
<dbReference type="OMA" id="RSHIRMW"/>
<evidence type="ECO:0000256" key="4">
    <source>
        <dbReference type="ARBA" id="ARBA00022900"/>
    </source>
</evidence>
<dbReference type="PANTHER" id="PTHR10083:SF217">
    <property type="entry name" value="BOOPHILIN-H2"/>
    <property type="match status" value="1"/>
</dbReference>
<organism evidence="8 9">
    <name type="scientific">Drosophila hydei</name>
    <name type="common">Fruit fly</name>
    <dbReference type="NCBI Taxonomy" id="7224"/>
    <lineage>
        <taxon>Eukaryota</taxon>
        <taxon>Metazoa</taxon>
        <taxon>Ecdysozoa</taxon>
        <taxon>Arthropoda</taxon>
        <taxon>Hexapoda</taxon>
        <taxon>Insecta</taxon>
        <taxon>Pterygota</taxon>
        <taxon>Neoptera</taxon>
        <taxon>Endopterygota</taxon>
        <taxon>Diptera</taxon>
        <taxon>Brachycera</taxon>
        <taxon>Muscomorpha</taxon>
        <taxon>Ephydroidea</taxon>
        <taxon>Drosophilidae</taxon>
        <taxon>Drosophila</taxon>
    </lineage>
</organism>
<reference evidence="9" key="1">
    <citation type="submission" date="2025-08" db="UniProtKB">
        <authorList>
            <consortium name="RefSeq"/>
        </authorList>
    </citation>
    <scope>IDENTIFICATION</scope>
    <source>
        <strain evidence="9">15085-1641.00</strain>
        <tissue evidence="9">Whole body</tissue>
    </source>
</reference>
<feature type="domain" description="BPTI/Kunitz inhibitor" evidence="7">
    <location>
        <begin position="28"/>
        <end position="78"/>
    </location>
</feature>
<dbReference type="AlphaFoldDB" id="A0A6J1LWM1"/>
<proteinExistence type="predicted"/>
<keyword evidence="5" id="KW-1015">Disulfide bond</keyword>
<dbReference type="GO" id="GO:0005615">
    <property type="term" value="C:extracellular space"/>
    <property type="evidence" value="ECO:0007669"/>
    <property type="project" value="TreeGrafter"/>
</dbReference>
<evidence type="ECO:0000256" key="6">
    <source>
        <dbReference type="SAM" id="SignalP"/>
    </source>
</evidence>
<evidence type="ECO:0000256" key="3">
    <source>
        <dbReference type="ARBA" id="ARBA00022690"/>
    </source>
</evidence>